<dbReference type="OrthoDB" id="948029at2"/>
<keyword evidence="1 2" id="KW-0732">Signal</keyword>
<reference evidence="4 5" key="1">
    <citation type="submission" date="2018-03" db="EMBL/GenBank/DDBJ databases">
        <title>Genomic Encyclopedia of Archaeal and Bacterial Type Strains, Phase II (KMG-II): from individual species to whole genera.</title>
        <authorList>
            <person name="Goeker M."/>
        </authorList>
    </citation>
    <scope>NUCLEOTIDE SEQUENCE [LARGE SCALE GENOMIC DNA]</scope>
    <source>
        <strain evidence="4 5">DSM 28354</strain>
    </source>
</reference>
<dbReference type="Pfam" id="PF13505">
    <property type="entry name" value="OMP_b-brl"/>
    <property type="match status" value="1"/>
</dbReference>
<organism evidence="4 5">
    <name type="scientific">Spirosoma oryzae</name>
    <dbReference type="NCBI Taxonomy" id="1469603"/>
    <lineage>
        <taxon>Bacteria</taxon>
        <taxon>Pseudomonadati</taxon>
        <taxon>Bacteroidota</taxon>
        <taxon>Cytophagia</taxon>
        <taxon>Cytophagales</taxon>
        <taxon>Cytophagaceae</taxon>
        <taxon>Spirosoma</taxon>
    </lineage>
</organism>
<dbReference type="EMBL" id="PVTE01000010">
    <property type="protein sequence ID" value="PRY37688.1"/>
    <property type="molecule type" value="Genomic_DNA"/>
</dbReference>
<evidence type="ECO:0000259" key="3">
    <source>
        <dbReference type="Pfam" id="PF13505"/>
    </source>
</evidence>
<comment type="caution">
    <text evidence="4">The sequence shown here is derived from an EMBL/GenBank/DDBJ whole genome shotgun (WGS) entry which is preliminary data.</text>
</comment>
<feature type="signal peptide" evidence="2">
    <location>
        <begin position="1"/>
        <end position="20"/>
    </location>
</feature>
<dbReference type="InterPro" id="IPR027385">
    <property type="entry name" value="Beta-barrel_OMP"/>
</dbReference>
<feature type="chain" id="PRO_5015424687" evidence="2">
    <location>
        <begin position="21"/>
        <end position="188"/>
    </location>
</feature>
<keyword evidence="5" id="KW-1185">Reference proteome</keyword>
<name>A0A2T0SW99_9BACT</name>
<sequence length="188" mass="20736">MRRCVILLFCLCLLPFWSFSQSTADDKQDDLLGKGHWSVGVSGGGGYGSGLGVVTNITPRIQYFLADGWALQAEARYSRTGPDFSYLGGGLSTRYYFLRRNRLALFGQVGASVGQHVYSKVEPTDPYRPLSALKGTTWQLTAGAGAQYRLGARWSIEASVERSQLKQTYLIPDHSGWQGNIGLSFKLR</sequence>
<protein>
    <submittedName>
        <fullName evidence="4">Outer membrane protein with beta-barrel domain</fullName>
    </submittedName>
</protein>
<feature type="domain" description="Outer membrane protein beta-barrel" evidence="3">
    <location>
        <begin position="44"/>
        <end position="185"/>
    </location>
</feature>
<dbReference type="Gene3D" id="2.40.160.20">
    <property type="match status" value="1"/>
</dbReference>
<evidence type="ECO:0000256" key="1">
    <source>
        <dbReference type="ARBA" id="ARBA00022729"/>
    </source>
</evidence>
<dbReference type="Proteomes" id="UP000238375">
    <property type="component" value="Unassembled WGS sequence"/>
</dbReference>
<evidence type="ECO:0000256" key="2">
    <source>
        <dbReference type="SAM" id="SignalP"/>
    </source>
</evidence>
<gene>
    <name evidence="4" type="ORF">CLV58_110158</name>
</gene>
<evidence type="ECO:0000313" key="5">
    <source>
        <dbReference type="Proteomes" id="UP000238375"/>
    </source>
</evidence>
<dbReference type="SUPFAM" id="SSF56925">
    <property type="entry name" value="OMPA-like"/>
    <property type="match status" value="1"/>
</dbReference>
<dbReference type="InterPro" id="IPR011250">
    <property type="entry name" value="OMP/PagP_B-barrel"/>
</dbReference>
<evidence type="ECO:0000313" key="4">
    <source>
        <dbReference type="EMBL" id="PRY37688.1"/>
    </source>
</evidence>
<accession>A0A2T0SW99</accession>
<dbReference type="AlphaFoldDB" id="A0A2T0SW99"/>
<proteinExistence type="predicted"/>